<dbReference type="Proteomes" id="UP000887540">
    <property type="component" value="Unplaced"/>
</dbReference>
<feature type="compositionally biased region" description="Basic and acidic residues" evidence="2">
    <location>
        <begin position="298"/>
        <end position="315"/>
    </location>
</feature>
<sequence>MGKSLGAMIKMSKEDQLAKPAIDELGSRSRASSCSSRADKFLMPCSEGRMTPTDVDEERMSLGSNTPKPRGSQYPKWDDFEKECSQDNNQLSSEHKLDLAMVPVISDQLLFDIVNKERSIDQIDVYLFVKKSLDLLNSKNAAEAKIEQLKTKVAQLEAQNKTIRESTVRMQAKVEQEEEYISNMLLKRIQKLKNDKESLALKYEQEEEFLTNDLTRKLTQLEGERDELATRLSQEQNWVVNNLLAKIRKLEAEIQNNHKSLEQLRREKVDLENSLEHEQEALFNTLGKRMDQLEAEKRQMQARLETSDLQRESRDSSPSTSNFQPPSSPHDNNSNNSHVFTSPHGIRLSDLRDQRSLEPPNDDELLLLRSQVSRLRNTVNSLTNKCAQYERDRRDAKTNHQKFLTFIRRKPLPDYKEFCEFVDQIEGRDPLNGSLDNSGTGMVTLPSPAPSEDALPSTAGSDSALGSPKPKQPESASRSRCTSASDSLIDKMEMGTDADSRDSVN</sequence>
<protein>
    <submittedName>
        <fullName evidence="4">Uncharacterized protein</fullName>
    </submittedName>
</protein>
<feature type="compositionally biased region" description="Basic and acidic residues" evidence="2">
    <location>
        <begin position="488"/>
        <end position="505"/>
    </location>
</feature>
<dbReference type="PANTHER" id="PTHR15276">
    <property type="entry name" value="H4 D10S170 PROTEIN-RELATED"/>
    <property type="match status" value="1"/>
</dbReference>
<feature type="coiled-coil region" evidence="1">
    <location>
        <begin position="365"/>
        <end position="399"/>
    </location>
</feature>
<keyword evidence="3" id="KW-1185">Reference proteome</keyword>
<organism evidence="3 4">
    <name type="scientific">Acrobeloides nanus</name>
    <dbReference type="NCBI Taxonomy" id="290746"/>
    <lineage>
        <taxon>Eukaryota</taxon>
        <taxon>Metazoa</taxon>
        <taxon>Ecdysozoa</taxon>
        <taxon>Nematoda</taxon>
        <taxon>Chromadorea</taxon>
        <taxon>Rhabditida</taxon>
        <taxon>Tylenchina</taxon>
        <taxon>Cephalobomorpha</taxon>
        <taxon>Cephaloboidea</taxon>
        <taxon>Cephalobidae</taxon>
        <taxon>Acrobeloides</taxon>
    </lineage>
</organism>
<evidence type="ECO:0000256" key="1">
    <source>
        <dbReference type="SAM" id="Coils"/>
    </source>
</evidence>
<proteinExistence type="predicted"/>
<feature type="region of interest" description="Disordered" evidence="2">
    <location>
        <begin position="427"/>
        <end position="505"/>
    </location>
</feature>
<evidence type="ECO:0000313" key="3">
    <source>
        <dbReference type="Proteomes" id="UP000887540"/>
    </source>
</evidence>
<feature type="region of interest" description="Disordered" evidence="2">
    <location>
        <begin position="298"/>
        <end position="343"/>
    </location>
</feature>
<keyword evidence="1" id="KW-0175">Coiled coil</keyword>
<name>A0A914EA14_9BILA</name>
<feature type="region of interest" description="Disordered" evidence="2">
    <location>
        <begin position="1"/>
        <end position="78"/>
    </location>
</feature>
<dbReference type="AlphaFoldDB" id="A0A914EA14"/>
<feature type="compositionally biased region" description="Low complexity" evidence="2">
    <location>
        <begin position="329"/>
        <end position="338"/>
    </location>
</feature>
<feature type="compositionally biased region" description="Polar residues" evidence="2">
    <location>
        <begin position="474"/>
        <end position="486"/>
    </location>
</feature>
<evidence type="ECO:0000256" key="2">
    <source>
        <dbReference type="SAM" id="MobiDB-lite"/>
    </source>
</evidence>
<dbReference type="WBParaSite" id="ACRNAN_scaffold671.g20708.t1">
    <property type="protein sequence ID" value="ACRNAN_scaffold671.g20708.t1"/>
    <property type="gene ID" value="ACRNAN_scaffold671.g20708"/>
</dbReference>
<evidence type="ECO:0000313" key="4">
    <source>
        <dbReference type="WBParaSite" id="ACRNAN_scaffold671.g20708.t1"/>
    </source>
</evidence>
<dbReference type="Pfam" id="PF09755">
    <property type="entry name" value="DUF2046"/>
    <property type="match status" value="1"/>
</dbReference>
<accession>A0A914EA14</accession>
<reference evidence="4" key="1">
    <citation type="submission" date="2022-11" db="UniProtKB">
        <authorList>
            <consortium name="WormBaseParasite"/>
        </authorList>
    </citation>
    <scope>IDENTIFICATION</scope>
</reference>
<feature type="compositionally biased region" description="Basic and acidic residues" evidence="2">
    <location>
        <begin position="11"/>
        <end position="27"/>
    </location>
</feature>
<dbReference type="PANTHER" id="PTHR15276:SF0">
    <property type="entry name" value="COILED-COIL DOMAIN-CONTAINING PROTEIN 6"/>
    <property type="match status" value="1"/>
</dbReference>
<dbReference type="InterPro" id="IPR019152">
    <property type="entry name" value="DUF2046"/>
</dbReference>